<dbReference type="RefSeq" id="WP_382001965.1">
    <property type="nucleotide sequence ID" value="NZ_CP108125.1"/>
</dbReference>
<feature type="compositionally biased region" description="Low complexity" evidence="1">
    <location>
        <begin position="13"/>
        <end position="30"/>
    </location>
</feature>
<dbReference type="EMBL" id="CP108125">
    <property type="protein sequence ID" value="WTO83021.1"/>
    <property type="molecule type" value="Genomic_DNA"/>
</dbReference>
<feature type="compositionally biased region" description="Basic and acidic residues" evidence="1">
    <location>
        <begin position="33"/>
        <end position="48"/>
    </location>
</feature>
<feature type="region of interest" description="Disordered" evidence="1">
    <location>
        <begin position="13"/>
        <end position="48"/>
    </location>
</feature>
<evidence type="ECO:0008006" key="4">
    <source>
        <dbReference type="Google" id="ProtNLM"/>
    </source>
</evidence>
<keyword evidence="3" id="KW-1185">Reference proteome</keyword>
<dbReference type="Proteomes" id="UP001622690">
    <property type="component" value="Chromosome"/>
</dbReference>
<sequence>MVVAIGVAVAVVAGNDGDDSTTSAPTATTPQGETRKGKSERDDLTSFQVDDRSQAGINDIWLTWTIRNNSSEKSDYSWEWEAVGSDGTRLDNGTEIETAVQPGQTAKGETFTTLKTAQGVKLNITDFERTASY</sequence>
<proteinExistence type="predicted"/>
<protein>
    <recommendedName>
        <fullName evidence="4">DUF4352 domain-containing protein</fullName>
    </recommendedName>
</protein>
<evidence type="ECO:0000313" key="3">
    <source>
        <dbReference type="Proteomes" id="UP001622690"/>
    </source>
</evidence>
<accession>A0ABZ1IRT4</accession>
<evidence type="ECO:0000256" key="1">
    <source>
        <dbReference type="SAM" id="MobiDB-lite"/>
    </source>
</evidence>
<evidence type="ECO:0000313" key="2">
    <source>
        <dbReference type="EMBL" id="WTO83021.1"/>
    </source>
</evidence>
<name>A0ABZ1IRT4_9ACTN</name>
<gene>
    <name evidence="2" type="ORF">OHU27_11535</name>
</gene>
<reference evidence="2 3" key="1">
    <citation type="submission" date="2022-10" db="EMBL/GenBank/DDBJ databases">
        <title>The complete genomes of actinobacterial strains from the NBC collection.</title>
        <authorList>
            <person name="Joergensen T.S."/>
            <person name="Alvarez Arevalo M."/>
            <person name="Sterndorff E.B."/>
            <person name="Faurdal D."/>
            <person name="Vuksanovic O."/>
            <person name="Mourched A.-S."/>
            <person name="Charusanti P."/>
            <person name="Shaw S."/>
            <person name="Blin K."/>
            <person name="Weber T."/>
        </authorList>
    </citation>
    <scope>NUCLEOTIDE SEQUENCE [LARGE SCALE GENOMIC DNA]</scope>
    <source>
        <strain evidence="2 3">NBC_00206</strain>
    </source>
</reference>
<organism evidence="2 3">
    <name type="scientific">Streptomyces nigra</name>
    <dbReference type="NCBI Taxonomy" id="1827580"/>
    <lineage>
        <taxon>Bacteria</taxon>
        <taxon>Bacillati</taxon>
        <taxon>Actinomycetota</taxon>
        <taxon>Actinomycetes</taxon>
        <taxon>Kitasatosporales</taxon>
        <taxon>Streptomycetaceae</taxon>
        <taxon>Streptomyces</taxon>
    </lineage>
</organism>